<evidence type="ECO:0000259" key="9">
    <source>
        <dbReference type="Pfam" id="PF01571"/>
    </source>
</evidence>
<evidence type="ECO:0000313" key="11">
    <source>
        <dbReference type="EMBL" id="KRX06132.1"/>
    </source>
</evidence>
<dbReference type="PANTHER" id="PTHR43757">
    <property type="entry name" value="AMINOMETHYLTRANSFERASE"/>
    <property type="match status" value="1"/>
</dbReference>
<dbReference type="EC" id="2.1.2.10" evidence="2 8"/>
<dbReference type="Gene3D" id="2.40.30.110">
    <property type="entry name" value="Aminomethyltransferase beta-barrel domains"/>
    <property type="match status" value="1"/>
</dbReference>
<dbReference type="GO" id="GO:0008483">
    <property type="term" value="F:transaminase activity"/>
    <property type="evidence" value="ECO:0007669"/>
    <property type="project" value="UniProtKB-KW"/>
</dbReference>
<dbReference type="GO" id="GO:0006546">
    <property type="term" value="P:glycine catabolic process"/>
    <property type="evidence" value="ECO:0007669"/>
    <property type="project" value="InterPro"/>
</dbReference>
<evidence type="ECO:0000256" key="1">
    <source>
        <dbReference type="ARBA" id="ARBA00008609"/>
    </source>
</evidence>
<keyword evidence="12" id="KW-1185">Reference proteome</keyword>
<evidence type="ECO:0000256" key="7">
    <source>
        <dbReference type="PIRSR" id="PIRSR006487-1"/>
    </source>
</evidence>
<dbReference type="Pfam" id="PF08669">
    <property type="entry name" value="GCV_T_C"/>
    <property type="match status" value="1"/>
</dbReference>
<reference evidence="11 12" key="1">
    <citation type="journal article" date="2015" name="Sci. Rep.">
        <title>Genome of the facultative scuticociliatosis pathogen Pseudocohnilembus persalinus provides insight into its virulence through horizontal gene transfer.</title>
        <authorList>
            <person name="Xiong J."/>
            <person name="Wang G."/>
            <person name="Cheng J."/>
            <person name="Tian M."/>
            <person name="Pan X."/>
            <person name="Warren A."/>
            <person name="Jiang C."/>
            <person name="Yuan D."/>
            <person name="Miao W."/>
        </authorList>
    </citation>
    <scope>NUCLEOTIDE SEQUENCE [LARGE SCALE GENOMIC DNA]</scope>
    <source>
        <strain evidence="11">36N120E</strain>
    </source>
</reference>
<name>A0A0V0QV86_PSEPJ</name>
<protein>
    <recommendedName>
        <fullName evidence="2 8">Aminomethyltransferase</fullName>
        <ecNumber evidence="2 8">2.1.2.10</ecNumber>
    </recommendedName>
    <alternativeName>
        <fullName evidence="5 8">Glycine cleavage system T protein</fullName>
    </alternativeName>
</protein>
<dbReference type="InterPro" id="IPR006223">
    <property type="entry name" value="GcvT"/>
</dbReference>
<dbReference type="AlphaFoldDB" id="A0A0V0QV86"/>
<evidence type="ECO:0000256" key="5">
    <source>
        <dbReference type="ARBA" id="ARBA00031395"/>
    </source>
</evidence>
<evidence type="ECO:0000259" key="10">
    <source>
        <dbReference type="Pfam" id="PF08669"/>
    </source>
</evidence>
<keyword evidence="3 8" id="KW-0032">Aminotransferase</keyword>
<evidence type="ECO:0000256" key="8">
    <source>
        <dbReference type="RuleBase" id="RU003981"/>
    </source>
</evidence>
<dbReference type="Gene3D" id="3.30.70.1400">
    <property type="entry name" value="Aminomethyltransferase beta-barrel domains"/>
    <property type="match status" value="1"/>
</dbReference>
<comment type="subunit">
    <text evidence="8">The glycine cleavage system is composed of four proteins: P, T, L and H.</text>
</comment>
<comment type="subcellular location">
    <subcellularLocation>
        <location evidence="8">Mitochondrion</location>
    </subcellularLocation>
</comment>
<feature type="domain" description="Aminomethyltransferase C-terminal" evidence="10">
    <location>
        <begin position="306"/>
        <end position="383"/>
    </location>
</feature>
<proteinExistence type="inferred from homology"/>
<organism evidence="11 12">
    <name type="scientific">Pseudocohnilembus persalinus</name>
    <name type="common">Ciliate</name>
    <dbReference type="NCBI Taxonomy" id="266149"/>
    <lineage>
        <taxon>Eukaryota</taxon>
        <taxon>Sar</taxon>
        <taxon>Alveolata</taxon>
        <taxon>Ciliophora</taxon>
        <taxon>Intramacronucleata</taxon>
        <taxon>Oligohymenophorea</taxon>
        <taxon>Scuticociliatia</taxon>
        <taxon>Philasterida</taxon>
        <taxon>Pseudocohnilembidae</taxon>
        <taxon>Pseudocohnilembus</taxon>
    </lineage>
</organism>
<dbReference type="InParanoid" id="A0A0V0QV86"/>
<dbReference type="FunCoup" id="A0A0V0QV86">
    <property type="interactions" value="61"/>
</dbReference>
<dbReference type="GO" id="GO:0005739">
    <property type="term" value="C:mitochondrion"/>
    <property type="evidence" value="ECO:0007669"/>
    <property type="project" value="UniProtKB-SubCell"/>
</dbReference>
<evidence type="ECO:0000313" key="12">
    <source>
        <dbReference type="Proteomes" id="UP000054937"/>
    </source>
</evidence>
<dbReference type="GO" id="GO:0004047">
    <property type="term" value="F:aminomethyltransferase activity"/>
    <property type="evidence" value="ECO:0007669"/>
    <property type="project" value="UniProtKB-EC"/>
</dbReference>
<comment type="function">
    <text evidence="8">The glycine cleavage system catalyzes the degradation of glycine.</text>
</comment>
<dbReference type="GO" id="GO:0005960">
    <property type="term" value="C:glycine cleavage complex"/>
    <property type="evidence" value="ECO:0007669"/>
    <property type="project" value="InterPro"/>
</dbReference>
<sequence>MKPLQKIVRNFGTSSANLKKTGLYEYHKNVIGGKMIEFAGYELPVQYKDLGVMKEHMACRESGACFDVSHMGQLKVRGKDAADFLEVLTVGNIRGIKDMSGSLSLILNENAGIIDDTIISTSGDHYKMVVNGANKEKDLKHINKILEDQFKGKDVNVEVLDDYQLLALQGPKAKFALGRLCDQEFHDLKFGMHTHTVIKSINAPVTVFRMGYTGEDGFEISVHEKYVEKLFDILLEQPEIVPAGLGARDSLRLEAGLCLHGNDMTEQTTPAQCALMWTVRKNDQGQQKFIGRQALTKQRKEGIPNKRVGFVLTQKGIIRPPNEVFSQDGQKIGDVTSGVFSPILQQGIGMCFVHPDYAKIGTEILIRQRNKDFTAKVVKMPFVANNYYK</sequence>
<dbReference type="Proteomes" id="UP000054937">
    <property type="component" value="Unassembled WGS sequence"/>
</dbReference>
<dbReference type="SUPFAM" id="SSF101790">
    <property type="entry name" value="Aminomethyltransferase beta-barrel domain"/>
    <property type="match status" value="1"/>
</dbReference>
<evidence type="ECO:0000256" key="4">
    <source>
        <dbReference type="ARBA" id="ARBA00022679"/>
    </source>
</evidence>
<dbReference type="PIRSF" id="PIRSF006487">
    <property type="entry name" value="GcvT"/>
    <property type="match status" value="1"/>
</dbReference>
<feature type="binding site" evidence="7">
    <location>
        <position position="219"/>
    </location>
    <ligand>
        <name>substrate</name>
    </ligand>
</feature>
<keyword evidence="8" id="KW-0809">Transit peptide</keyword>
<dbReference type="Gene3D" id="3.30.1360.120">
    <property type="entry name" value="Probable tRNA modification gtpase trme, domain 1"/>
    <property type="match status" value="1"/>
</dbReference>
<keyword evidence="4 8" id="KW-0808">Transferase</keyword>
<dbReference type="NCBIfam" id="TIGR00528">
    <property type="entry name" value="gcvT"/>
    <property type="match status" value="1"/>
</dbReference>
<keyword evidence="8" id="KW-0496">Mitochondrion</keyword>
<comment type="similarity">
    <text evidence="1 8">Belongs to the GcvT family.</text>
</comment>
<dbReference type="EMBL" id="LDAU01000100">
    <property type="protein sequence ID" value="KRX06132.1"/>
    <property type="molecule type" value="Genomic_DNA"/>
</dbReference>
<feature type="domain" description="GCVT N-terminal" evidence="9">
    <location>
        <begin position="24"/>
        <end position="282"/>
    </location>
</feature>
<dbReference type="OMA" id="MPVQYPA"/>
<comment type="catalytic activity">
    <reaction evidence="6 8">
        <text>N(6)-[(R)-S(8)-aminomethyldihydrolipoyl]-L-lysyl-[protein] + (6S)-5,6,7,8-tetrahydrofolate = N(6)-[(R)-dihydrolipoyl]-L-lysyl-[protein] + (6R)-5,10-methylene-5,6,7,8-tetrahydrofolate + NH4(+)</text>
        <dbReference type="Rhea" id="RHEA:16945"/>
        <dbReference type="Rhea" id="RHEA-COMP:10475"/>
        <dbReference type="Rhea" id="RHEA-COMP:10492"/>
        <dbReference type="ChEBI" id="CHEBI:15636"/>
        <dbReference type="ChEBI" id="CHEBI:28938"/>
        <dbReference type="ChEBI" id="CHEBI:57453"/>
        <dbReference type="ChEBI" id="CHEBI:83100"/>
        <dbReference type="ChEBI" id="CHEBI:83143"/>
        <dbReference type="EC" id="2.1.2.10"/>
    </reaction>
</comment>
<dbReference type="SUPFAM" id="SSF103025">
    <property type="entry name" value="Folate-binding domain"/>
    <property type="match status" value="1"/>
</dbReference>
<dbReference type="OrthoDB" id="10263536at2759"/>
<dbReference type="InterPro" id="IPR006222">
    <property type="entry name" value="GCVT_N"/>
</dbReference>
<dbReference type="NCBIfam" id="NF001567">
    <property type="entry name" value="PRK00389.1"/>
    <property type="match status" value="1"/>
</dbReference>
<evidence type="ECO:0000256" key="3">
    <source>
        <dbReference type="ARBA" id="ARBA00022576"/>
    </source>
</evidence>
<dbReference type="InterPro" id="IPR013977">
    <property type="entry name" value="GcvT_C"/>
</dbReference>
<dbReference type="PANTHER" id="PTHR43757:SF2">
    <property type="entry name" value="AMINOMETHYLTRANSFERASE, MITOCHONDRIAL"/>
    <property type="match status" value="1"/>
</dbReference>
<gene>
    <name evidence="11" type="ORF">PPERSA_00012</name>
</gene>
<dbReference type="Gene3D" id="4.10.1250.10">
    <property type="entry name" value="Aminomethyltransferase fragment"/>
    <property type="match status" value="1"/>
</dbReference>
<comment type="caution">
    <text evidence="11">The sequence shown here is derived from an EMBL/GenBank/DDBJ whole genome shotgun (WGS) entry which is preliminary data.</text>
</comment>
<dbReference type="InterPro" id="IPR029043">
    <property type="entry name" value="GcvT/YgfZ_C"/>
</dbReference>
<evidence type="ECO:0000256" key="6">
    <source>
        <dbReference type="ARBA" id="ARBA00047665"/>
    </source>
</evidence>
<dbReference type="FunFam" id="3.30.70.1400:FF:000001">
    <property type="entry name" value="Aminomethyltransferase"/>
    <property type="match status" value="1"/>
</dbReference>
<dbReference type="InterPro" id="IPR027266">
    <property type="entry name" value="TrmE/GcvT-like"/>
</dbReference>
<accession>A0A0V0QV86</accession>
<dbReference type="Pfam" id="PF01571">
    <property type="entry name" value="GCV_T"/>
    <property type="match status" value="1"/>
</dbReference>
<dbReference type="InterPro" id="IPR028896">
    <property type="entry name" value="GcvT/YgfZ/DmdA"/>
</dbReference>
<evidence type="ECO:0000256" key="2">
    <source>
        <dbReference type="ARBA" id="ARBA00012616"/>
    </source>
</evidence>